<evidence type="ECO:0000256" key="2">
    <source>
        <dbReference type="SAM" id="SignalP"/>
    </source>
</evidence>
<dbReference type="PANTHER" id="PTHR43019:SF10">
    <property type="entry name" value="SLR0031 PROTEIN"/>
    <property type="match status" value="1"/>
</dbReference>
<dbReference type="InterPro" id="IPR009003">
    <property type="entry name" value="Peptidase_S1_PA"/>
</dbReference>
<keyword evidence="3" id="KW-0378">Hydrolase</keyword>
<dbReference type="EC" id="3.4.21.107" evidence="3"/>
<name>A0ABV2GAK8_9BACL</name>
<dbReference type="InterPro" id="IPR001940">
    <property type="entry name" value="Peptidase_S1C"/>
</dbReference>
<dbReference type="RefSeq" id="WP_354196383.1">
    <property type="nucleotide sequence ID" value="NZ_JBEPLW010000006.1"/>
</dbReference>
<dbReference type="Pfam" id="PF13365">
    <property type="entry name" value="Trypsin_2"/>
    <property type="match status" value="1"/>
</dbReference>
<feature type="signal peptide" evidence="2">
    <location>
        <begin position="1"/>
        <end position="22"/>
    </location>
</feature>
<keyword evidence="3" id="KW-0645">Protease</keyword>
<dbReference type="PANTHER" id="PTHR43019">
    <property type="entry name" value="SERINE ENDOPROTEASE DEGS"/>
    <property type="match status" value="1"/>
</dbReference>
<gene>
    <name evidence="3" type="ORF">ABID49_001208</name>
</gene>
<organism evidence="3 4">
    <name type="scientific">Bhargavaea ullalensis</name>
    <dbReference type="NCBI Taxonomy" id="1265685"/>
    <lineage>
        <taxon>Bacteria</taxon>
        <taxon>Bacillati</taxon>
        <taxon>Bacillota</taxon>
        <taxon>Bacilli</taxon>
        <taxon>Bacillales</taxon>
        <taxon>Caryophanaceae</taxon>
        <taxon>Bhargavaea</taxon>
    </lineage>
</organism>
<keyword evidence="4" id="KW-1185">Reference proteome</keyword>
<keyword evidence="1" id="KW-0720">Serine protease</keyword>
<accession>A0ABV2GAK8</accession>
<evidence type="ECO:0000313" key="4">
    <source>
        <dbReference type="Proteomes" id="UP001549099"/>
    </source>
</evidence>
<dbReference type="SUPFAM" id="SSF50494">
    <property type="entry name" value="Trypsin-like serine proteases"/>
    <property type="match status" value="1"/>
</dbReference>
<dbReference type="Gene3D" id="2.40.10.10">
    <property type="entry name" value="Trypsin-like serine proteases"/>
    <property type="match status" value="2"/>
</dbReference>
<proteinExistence type="predicted"/>
<sequence>MDQGIRKAAARLLLTAALLLFGDPVTGTFGTKDEPLLDQVFMIGNDDGTGTGFLIEKSGLLLTNHHVVGSFEEQDVWSLGGAEYKGEVLETNRFLDLALIKIDGFPGGTPLVLSDVTPERMEKVLTPSWTVDHPFVIREGTVQLLHQMVGVDEQEPVFTDFMIASTKLEPGMSGSPVIRTETGEVIGINVATEAWSKISISVPVATVSEVTGRWINEHGEGGTEDE</sequence>
<reference evidence="3 4" key="1">
    <citation type="submission" date="2024-06" db="EMBL/GenBank/DDBJ databases">
        <title>Genomic Encyclopedia of Type Strains, Phase IV (KMG-IV): sequencing the most valuable type-strain genomes for metagenomic binning, comparative biology and taxonomic classification.</title>
        <authorList>
            <person name="Goeker M."/>
        </authorList>
    </citation>
    <scope>NUCLEOTIDE SEQUENCE [LARGE SCALE GENOMIC DNA]</scope>
    <source>
        <strain evidence="3 4">DSM 26128</strain>
    </source>
</reference>
<dbReference type="Proteomes" id="UP001549099">
    <property type="component" value="Unassembled WGS sequence"/>
</dbReference>
<protein>
    <submittedName>
        <fullName evidence="3">Serine protease Do</fullName>
        <ecNumber evidence="3">3.4.21.107</ecNumber>
    </submittedName>
</protein>
<dbReference type="InterPro" id="IPR043504">
    <property type="entry name" value="Peptidase_S1_PA_chymotrypsin"/>
</dbReference>
<evidence type="ECO:0000256" key="1">
    <source>
        <dbReference type="ARBA" id="ARBA00022825"/>
    </source>
</evidence>
<feature type="chain" id="PRO_5047182992" evidence="2">
    <location>
        <begin position="23"/>
        <end position="226"/>
    </location>
</feature>
<dbReference type="GO" id="GO:0008233">
    <property type="term" value="F:peptidase activity"/>
    <property type="evidence" value="ECO:0007669"/>
    <property type="project" value="UniProtKB-KW"/>
</dbReference>
<comment type="caution">
    <text evidence="3">The sequence shown here is derived from an EMBL/GenBank/DDBJ whole genome shotgun (WGS) entry which is preliminary data.</text>
</comment>
<keyword evidence="2" id="KW-0732">Signal</keyword>
<dbReference type="GO" id="GO:0006508">
    <property type="term" value="P:proteolysis"/>
    <property type="evidence" value="ECO:0007669"/>
    <property type="project" value="UniProtKB-KW"/>
</dbReference>
<dbReference type="PRINTS" id="PR00834">
    <property type="entry name" value="PROTEASES2C"/>
</dbReference>
<dbReference type="EMBL" id="JBEPLW010000006">
    <property type="protein sequence ID" value="MET3575323.1"/>
    <property type="molecule type" value="Genomic_DNA"/>
</dbReference>
<evidence type="ECO:0000313" key="3">
    <source>
        <dbReference type="EMBL" id="MET3575323.1"/>
    </source>
</evidence>